<evidence type="ECO:0000256" key="1">
    <source>
        <dbReference type="SAM" id="Phobius"/>
    </source>
</evidence>
<organism evidence="2 3">
    <name type="scientific">Candidatus Enterovibrio escicola</name>
    <dbReference type="NCBI Taxonomy" id="1927127"/>
    <lineage>
        <taxon>Bacteria</taxon>
        <taxon>Pseudomonadati</taxon>
        <taxon>Pseudomonadota</taxon>
        <taxon>Gammaproteobacteria</taxon>
        <taxon>Vibrionales</taxon>
        <taxon>Vibrionaceae</taxon>
        <taxon>Enterovibrio</taxon>
    </lineage>
</organism>
<feature type="transmembrane region" description="Helical" evidence="1">
    <location>
        <begin position="392"/>
        <end position="412"/>
    </location>
</feature>
<dbReference type="GeneID" id="66952141"/>
<feature type="transmembrane region" description="Helical" evidence="1">
    <location>
        <begin position="353"/>
        <end position="372"/>
    </location>
</feature>
<dbReference type="RefSeq" id="WP_097356887.1">
    <property type="nucleotide sequence ID" value="NZ_CAWNJE010000037.1"/>
</dbReference>
<feature type="transmembrane region" description="Helical" evidence="1">
    <location>
        <begin position="93"/>
        <end position="115"/>
    </location>
</feature>
<dbReference type="InterPro" id="IPR004697">
    <property type="entry name" value="AbgT"/>
</dbReference>
<dbReference type="PANTHER" id="PTHR30282">
    <property type="entry name" value="P-AMINOBENZOYL GLUTAMATE TRANSPORTER"/>
    <property type="match status" value="1"/>
</dbReference>
<feature type="transmembrane region" description="Helical" evidence="1">
    <location>
        <begin position="219"/>
        <end position="237"/>
    </location>
</feature>
<proteinExistence type="predicted"/>
<accession>A0A2A5T163</accession>
<feature type="transmembrane region" description="Helical" evidence="1">
    <location>
        <begin position="35"/>
        <end position="52"/>
    </location>
</feature>
<feature type="transmembrane region" description="Helical" evidence="1">
    <location>
        <begin position="135"/>
        <end position="161"/>
    </location>
</feature>
<dbReference type="GO" id="GO:1902604">
    <property type="term" value="P:p-aminobenzoyl-glutamate transmembrane transport"/>
    <property type="evidence" value="ECO:0007669"/>
    <property type="project" value="InterPro"/>
</dbReference>
<dbReference type="EMBL" id="NBYY01000028">
    <property type="protein sequence ID" value="PCS21886.1"/>
    <property type="molecule type" value="Genomic_DNA"/>
</dbReference>
<dbReference type="Pfam" id="PF03806">
    <property type="entry name" value="ABG_transport"/>
    <property type="match status" value="1"/>
</dbReference>
<dbReference type="PANTHER" id="PTHR30282:SF1">
    <property type="entry name" value="ABGT FAMILY TRANSPORTER"/>
    <property type="match status" value="1"/>
</dbReference>
<feature type="transmembrane region" description="Helical" evidence="1">
    <location>
        <begin position="168"/>
        <end position="188"/>
    </location>
</feature>
<feature type="transmembrane region" description="Helical" evidence="1">
    <location>
        <begin position="270"/>
        <end position="290"/>
    </location>
</feature>
<comment type="caution">
    <text evidence="2">The sequence shown here is derived from an EMBL/GenBank/DDBJ whole genome shotgun (WGS) entry which is preliminary data.</text>
</comment>
<name>A0A2A5T163_9GAMM</name>
<keyword evidence="3" id="KW-1185">Reference proteome</keyword>
<dbReference type="AlphaFoldDB" id="A0A2A5T163"/>
<sequence>MSNHATNNNLCASRSVMDKFLNSVERVGNKIPDPALLFFYGLLIIWILSAFLSQFNFGLIHPVTGTTVEIKNLLTGHALAGSLTNMVTTFTSFAPIGIVLVAMLGVGVAEASGFITTGLKKMLNVTPKKLLTPALVLVAIISHTAADAGYVLIIPLGGILFHAAGRHPLAGIVAAFAGVSGGFSANFIPSAVDPLLAGFTQSSAQVLDKEYLVNPLSNLYFTGLSSIIIVGIVWYVTERIIEPRLKRLSIDVNAESNQDMGSYSELENKAFNRAAFSMLAGILLLILLSIPEASALRSPSGSLIVHSAPLMKSIVPLIFIMFMISGVVYGRVAGTFKNQNDIIKAMNHSMSAMSPYLVMSFFCAQFLAAFSQSNIGTFLALEGSAFLKEINMPSQLTIVCMILLTATVNLLIGSASAKWALMGPILVPILMGLGIAPELSQAAYRIGDSVSNIISPLMVFFPLVVVYCQRYVKSTGIGTLASMMLPYSISMFIGWTMFLLAYWALNIPLGINAPYTYQI</sequence>
<dbReference type="Proteomes" id="UP000219020">
    <property type="component" value="Unassembled WGS sequence"/>
</dbReference>
<gene>
    <name evidence="2" type="ORF">BTN49_2351</name>
</gene>
<feature type="transmembrane region" description="Helical" evidence="1">
    <location>
        <begin position="480"/>
        <end position="505"/>
    </location>
</feature>
<evidence type="ECO:0000313" key="2">
    <source>
        <dbReference type="EMBL" id="PCS21886.1"/>
    </source>
</evidence>
<reference evidence="3" key="1">
    <citation type="submission" date="2017-04" db="EMBL/GenBank/DDBJ databases">
        <title>Genome evolution of the luminous symbionts of deep sea anglerfish.</title>
        <authorList>
            <person name="Hendry T.A."/>
        </authorList>
    </citation>
    <scope>NUCLEOTIDE SEQUENCE [LARGE SCALE GENOMIC DNA]</scope>
</reference>
<dbReference type="GO" id="GO:0015558">
    <property type="term" value="F:secondary active p-aminobenzoyl-glutamate transmembrane transporter activity"/>
    <property type="evidence" value="ECO:0007669"/>
    <property type="project" value="InterPro"/>
</dbReference>
<feature type="transmembrane region" description="Helical" evidence="1">
    <location>
        <begin position="449"/>
        <end position="468"/>
    </location>
</feature>
<keyword evidence="1" id="KW-0812">Transmembrane</keyword>
<feature type="transmembrane region" description="Helical" evidence="1">
    <location>
        <begin position="310"/>
        <end position="332"/>
    </location>
</feature>
<protein>
    <submittedName>
        <fullName evidence="2">Aminobenzoyl-glutamate transport protein</fullName>
    </submittedName>
</protein>
<keyword evidence="1" id="KW-0472">Membrane</keyword>
<feature type="transmembrane region" description="Helical" evidence="1">
    <location>
        <begin position="419"/>
        <end position="437"/>
    </location>
</feature>
<evidence type="ECO:0000313" key="3">
    <source>
        <dbReference type="Proteomes" id="UP000219020"/>
    </source>
</evidence>
<keyword evidence="1" id="KW-1133">Transmembrane helix</keyword>